<accession>A0ABV9I5H1</accession>
<name>A0ABV9I5H1_9DEIO</name>
<dbReference type="InterPro" id="IPR015927">
    <property type="entry name" value="Peptidase_S24_S26A/B/C"/>
</dbReference>
<gene>
    <name evidence="2" type="ORF">ACFO0D_01250</name>
</gene>
<dbReference type="EMBL" id="JBHSEI010000001">
    <property type="protein sequence ID" value="MFC4636955.1"/>
    <property type="molecule type" value="Genomic_DNA"/>
</dbReference>
<feature type="domain" description="HTH cro/C1-type" evidence="1">
    <location>
        <begin position="21"/>
        <end position="81"/>
    </location>
</feature>
<dbReference type="Pfam" id="PF01381">
    <property type="entry name" value="HTH_3"/>
    <property type="match status" value="1"/>
</dbReference>
<dbReference type="InterPro" id="IPR036286">
    <property type="entry name" value="LexA/Signal_pep-like_sf"/>
</dbReference>
<dbReference type="Gene3D" id="2.10.109.10">
    <property type="entry name" value="Umud Fragment, subunit A"/>
    <property type="match status" value="1"/>
</dbReference>
<keyword evidence="3" id="KW-1185">Reference proteome</keyword>
<dbReference type="PROSITE" id="PS50943">
    <property type="entry name" value="HTH_CROC1"/>
    <property type="match status" value="1"/>
</dbReference>
<evidence type="ECO:0000313" key="2">
    <source>
        <dbReference type="EMBL" id="MFC4636955.1"/>
    </source>
</evidence>
<dbReference type="Gene3D" id="1.10.260.40">
    <property type="entry name" value="lambda repressor-like DNA-binding domains"/>
    <property type="match status" value="1"/>
</dbReference>
<dbReference type="InterPro" id="IPR001387">
    <property type="entry name" value="Cro/C1-type_HTH"/>
</dbReference>
<organism evidence="2 3">
    <name type="scientific">Deinococcus hohokamensis</name>
    <dbReference type="NCBI Taxonomy" id="309883"/>
    <lineage>
        <taxon>Bacteria</taxon>
        <taxon>Thermotogati</taxon>
        <taxon>Deinococcota</taxon>
        <taxon>Deinococci</taxon>
        <taxon>Deinococcales</taxon>
        <taxon>Deinococcaceae</taxon>
        <taxon>Deinococcus</taxon>
    </lineage>
</organism>
<dbReference type="SUPFAM" id="SSF51306">
    <property type="entry name" value="LexA/Signal peptidase"/>
    <property type="match status" value="1"/>
</dbReference>
<dbReference type="SUPFAM" id="SSF47413">
    <property type="entry name" value="lambda repressor-like DNA-binding domains"/>
    <property type="match status" value="1"/>
</dbReference>
<evidence type="ECO:0000313" key="3">
    <source>
        <dbReference type="Proteomes" id="UP001595952"/>
    </source>
</evidence>
<proteinExistence type="predicted"/>
<comment type="caution">
    <text evidence="2">The sequence shown here is derived from an EMBL/GenBank/DDBJ whole genome shotgun (WGS) entry which is preliminary data.</text>
</comment>
<dbReference type="InterPro" id="IPR010982">
    <property type="entry name" value="Lambda_DNA-bd_dom_sf"/>
</dbReference>
<dbReference type="Pfam" id="PF00717">
    <property type="entry name" value="Peptidase_S24"/>
    <property type="match status" value="1"/>
</dbReference>
<dbReference type="CDD" id="cd00093">
    <property type="entry name" value="HTH_XRE"/>
    <property type="match status" value="1"/>
</dbReference>
<sequence>MGNVTRGPRPKNPIPEWALALRMRRLQLGNLTQEDIQARSGDTISQGTVSDLERGKITLDSLNVIRANGLARALGWTLADLQDATGVDLGAPRAEPLPTTTEPNPVYSLQQLKDPTAQPLGLNLTPSVKGNPANWRQTIMDGDEMEPRIRDGESIYFDTDRTTPEKGVFVIIHQDRVYVRRYSDLPSGPAWTADNPAYAHQFIPHTPSVQVLGRIYRVVGIRDDKSLN</sequence>
<dbReference type="InterPro" id="IPR039418">
    <property type="entry name" value="LexA-like"/>
</dbReference>
<protein>
    <submittedName>
        <fullName evidence="2">XRE family transcriptional regulator</fullName>
    </submittedName>
</protein>
<dbReference type="Proteomes" id="UP001595952">
    <property type="component" value="Unassembled WGS sequence"/>
</dbReference>
<dbReference type="CDD" id="cd06529">
    <property type="entry name" value="S24_LexA-like"/>
    <property type="match status" value="1"/>
</dbReference>
<reference evidence="3" key="1">
    <citation type="journal article" date="2019" name="Int. J. Syst. Evol. Microbiol.">
        <title>The Global Catalogue of Microorganisms (GCM) 10K type strain sequencing project: providing services to taxonomists for standard genome sequencing and annotation.</title>
        <authorList>
            <consortium name="The Broad Institute Genomics Platform"/>
            <consortium name="The Broad Institute Genome Sequencing Center for Infectious Disease"/>
            <person name="Wu L."/>
            <person name="Ma J."/>
        </authorList>
    </citation>
    <scope>NUCLEOTIDE SEQUENCE [LARGE SCALE GENOMIC DNA]</scope>
    <source>
        <strain evidence="3">CCUG 55995</strain>
    </source>
</reference>
<evidence type="ECO:0000259" key="1">
    <source>
        <dbReference type="PROSITE" id="PS50943"/>
    </source>
</evidence>